<evidence type="ECO:0000313" key="4">
    <source>
        <dbReference type="Proteomes" id="UP000586918"/>
    </source>
</evidence>
<feature type="compositionally biased region" description="Low complexity" evidence="1">
    <location>
        <begin position="174"/>
        <end position="186"/>
    </location>
</feature>
<dbReference type="EMBL" id="JAAXKZ010000163">
    <property type="protein sequence ID" value="NMH95211.1"/>
    <property type="molecule type" value="Genomic_DNA"/>
</dbReference>
<comment type="caution">
    <text evidence="3">The sequence shown here is derived from an EMBL/GenBank/DDBJ whole genome shotgun (WGS) entry which is preliminary data.</text>
</comment>
<dbReference type="PANTHER" id="PTHR28152:SF1">
    <property type="entry name" value="HYDROXYACYL-THIOESTER DEHYDRATASE TYPE 2, MITOCHONDRIAL"/>
    <property type="match status" value="1"/>
</dbReference>
<sequence>MVRRRDRRWPVGGLAAHVEDWAPGPVQSSARLDRWPSDAFAGVLDQPSPIHASGDPLPPLWHWFHFLDHPAQAELGEDGHPAAGHFLPPIPDRRRMFAGARLEVREPMRIGEEIVRRSVLADVTPKQGRSGDMLFVTVRHEFLRDGSAVVVEEQDIVYRSQPAGEQRGGPPVPASAEPGPAPAGAWRARLDPDPAMLFRFSALTYNTHRIHYDRPYVTGVEGYPDLVVHGPLLALLLLELPRRHAPDRPVTGFAFRLSRPAFAGTPIVADGVPGPGPDVELRAGVPGQPPSITGTGRLGAARP</sequence>
<dbReference type="PANTHER" id="PTHR28152">
    <property type="entry name" value="HYDROXYACYL-THIOESTER DEHYDRATASE TYPE 2, MITOCHONDRIAL"/>
    <property type="match status" value="1"/>
</dbReference>
<reference evidence="3 4" key="1">
    <citation type="submission" date="2020-04" db="EMBL/GenBank/DDBJ databases">
        <authorList>
            <person name="Klaysubun C."/>
            <person name="Duangmal K."/>
            <person name="Lipun K."/>
        </authorList>
    </citation>
    <scope>NUCLEOTIDE SEQUENCE [LARGE SCALE GENOMIC DNA]</scope>
    <source>
        <strain evidence="3 4">DSM 45300</strain>
    </source>
</reference>
<evidence type="ECO:0000259" key="2">
    <source>
        <dbReference type="Pfam" id="PF13452"/>
    </source>
</evidence>
<dbReference type="AlphaFoldDB" id="A0A848DS58"/>
<dbReference type="Gene3D" id="3.10.129.10">
    <property type="entry name" value="Hotdog Thioesterase"/>
    <property type="match status" value="2"/>
</dbReference>
<accession>A0A848DS58</accession>
<evidence type="ECO:0000313" key="3">
    <source>
        <dbReference type="EMBL" id="NMH95211.1"/>
    </source>
</evidence>
<dbReference type="SUPFAM" id="SSF54637">
    <property type="entry name" value="Thioesterase/thiol ester dehydrase-isomerase"/>
    <property type="match status" value="2"/>
</dbReference>
<dbReference type="InterPro" id="IPR039569">
    <property type="entry name" value="FAS1-like_DH_region"/>
</dbReference>
<dbReference type="GO" id="GO:0019171">
    <property type="term" value="F:(3R)-hydroxyacyl-[acyl-carrier-protein] dehydratase activity"/>
    <property type="evidence" value="ECO:0007669"/>
    <property type="project" value="TreeGrafter"/>
</dbReference>
<dbReference type="InterPro" id="IPR029069">
    <property type="entry name" value="HotDog_dom_sf"/>
</dbReference>
<name>A0A848DS58_9PSEU</name>
<dbReference type="InterPro" id="IPR052741">
    <property type="entry name" value="Mitochondrial_HTD2"/>
</dbReference>
<proteinExistence type="predicted"/>
<dbReference type="Pfam" id="PF13452">
    <property type="entry name" value="FAS1_DH_region"/>
    <property type="match status" value="1"/>
</dbReference>
<feature type="region of interest" description="Disordered" evidence="1">
    <location>
        <begin position="160"/>
        <end position="186"/>
    </location>
</feature>
<organism evidence="3 4">
    <name type="scientific">Pseudonocardia bannensis</name>
    <dbReference type="NCBI Taxonomy" id="630973"/>
    <lineage>
        <taxon>Bacteria</taxon>
        <taxon>Bacillati</taxon>
        <taxon>Actinomycetota</taxon>
        <taxon>Actinomycetes</taxon>
        <taxon>Pseudonocardiales</taxon>
        <taxon>Pseudonocardiaceae</taxon>
        <taxon>Pseudonocardia</taxon>
    </lineage>
</organism>
<protein>
    <recommendedName>
        <fullName evidence="2">FAS1-like dehydratase domain-containing protein</fullName>
    </recommendedName>
</protein>
<gene>
    <name evidence="3" type="ORF">HF519_27370</name>
</gene>
<keyword evidence="4" id="KW-1185">Reference proteome</keyword>
<evidence type="ECO:0000256" key="1">
    <source>
        <dbReference type="SAM" id="MobiDB-lite"/>
    </source>
</evidence>
<feature type="region of interest" description="Disordered" evidence="1">
    <location>
        <begin position="273"/>
        <end position="303"/>
    </location>
</feature>
<dbReference type="Proteomes" id="UP000586918">
    <property type="component" value="Unassembled WGS sequence"/>
</dbReference>
<feature type="domain" description="FAS1-like dehydratase" evidence="2">
    <location>
        <begin position="87"/>
        <end position="150"/>
    </location>
</feature>